<proteinExistence type="predicted"/>
<dbReference type="Proteomes" id="UP001162480">
    <property type="component" value="Chromosome 2"/>
</dbReference>
<name>A0AA36AKP4_OCTVU</name>
<evidence type="ECO:0000313" key="2">
    <source>
        <dbReference type="EMBL" id="CAI9717931.1"/>
    </source>
</evidence>
<keyword evidence="1" id="KW-0472">Membrane</keyword>
<keyword evidence="3" id="KW-1185">Reference proteome</keyword>
<dbReference type="EMBL" id="OX597815">
    <property type="protein sequence ID" value="CAI9717931.1"/>
    <property type="molecule type" value="Genomic_DNA"/>
</dbReference>
<keyword evidence="1" id="KW-0812">Transmembrane</keyword>
<feature type="transmembrane region" description="Helical" evidence="1">
    <location>
        <begin position="52"/>
        <end position="72"/>
    </location>
</feature>
<dbReference type="AlphaFoldDB" id="A0AA36AKP4"/>
<sequence>MCRRVLCRHGKGKPLNDEKPYQYFFIQSLICIFSSGSDDGSPNEVINKKLKLLYHHLLIFRLYIYIYIHTYIRTHGHLGSLTKEDVKKCIVIIHRVCGEFGQKH</sequence>
<evidence type="ECO:0000313" key="3">
    <source>
        <dbReference type="Proteomes" id="UP001162480"/>
    </source>
</evidence>
<gene>
    <name evidence="2" type="ORF">OCTVUL_1B020468</name>
</gene>
<protein>
    <submittedName>
        <fullName evidence="2">Uncharacterized protein</fullName>
    </submittedName>
</protein>
<evidence type="ECO:0000256" key="1">
    <source>
        <dbReference type="SAM" id="Phobius"/>
    </source>
</evidence>
<reference evidence="2" key="1">
    <citation type="submission" date="2023-08" db="EMBL/GenBank/DDBJ databases">
        <authorList>
            <person name="Alioto T."/>
            <person name="Alioto T."/>
            <person name="Gomez Garrido J."/>
        </authorList>
    </citation>
    <scope>NUCLEOTIDE SEQUENCE</scope>
</reference>
<keyword evidence="1" id="KW-1133">Transmembrane helix</keyword>
<accession>A0AA36AKP4</accession>
<organism evidence="2 3">
    <name type="scientific">Octopus vulgaris</name>
    <name type="common">Common octopus</name>
    <dbReference type="NCBI Taxonomy" id="6645"/>
    <lineage>
        <taxon>Eukaryota</taxon>
        <taxon>Metazoa</taxon>
        <taxon>Spiralia</taxon>
        <taxon>Lophotrochozoa</taxon>
        <taxon>Mollusca</taxon>
        <taxon>Cephalopoda</taxon>
        <taxon>Coleoidea</taxon>
        <taxon>Octopodiformes</taxon>
        <taxon>Octopoda</taxon>
        <taxon>Incirrata</taxon>
        <taxon>Octopodidae</taxon>
        <taxon>Octopus</taxon>
    </lineage>
</organism>